<proteinExistence type="inferred from homology"/>
<gene>
    <name evidence="12" type="ORF">DL796_01120</name>
</gene>
<comment type="cofactor">
    <cofactor evidence="2">
        <name>Zn(2+)</name>
        <dbReference type="ChEBI" id="CHEBI:29105"/>
    </cofactor>
</comment>
<dbReference type="PANTHER" id="PTHR42904:SF6">
    <property type="entry name" value="NAD-CAPPED RNA HYDROLASE NUDT12"/>
    <property type="match status" value="1"/>
</dbReference>
<feature type="domain" description="Nudix hydrolase" evidence="11">
    <location>
        <begin position="171"/>
        <end position="294"/>
    </location>
</feature>
<evidence type="ECO:0000256" key="2">
    <source>
        <dbReference type="ARBA" id="ARBA00001947"/>
    </source>
</evidence>
<dbReference type="InterPro" id="IPR020476">
    <property type="entry name" value="Nudix_hydrolase"/>
</dbReference>
<dbReference type="GO" id="GO:0019677">
    <property type="term" value="P:NAD+ catabolic process"/>
    <property type="evidence" value="ECO:0007669"/>
    <property type="project" value="TreeGrafter"/>
</dbReference>
<sequence length="308" mass="35705">MFAFQVNPLNRHGDIRHQDSFIEHIWQSEQAHYLPVYKQSIATRTNASTYAPHWQSYSELTDLVQSVDKKHLIYLGEKNGEHFFTYRLKNLSTLDKLQKATPESEIELLGLRELFKCLSAEDSYLCNVAIAMEHWHNTHQYCGFCGSETFSHKAGFVRTCSDSKCQQEHFPRTDSAVICAITNNDKILLGRQTTWPEKRYSVIAGFVEPGETLEQAVAREAFEETGLRLSNIKYYQSQPWPFPQSLMVGFTAETDDHEIQLRDQELETAKWFSRDDIKNLIERSELELPSAFSISRELVDQWLRSSPK</sequence>
<dbReference type="PROSITE" id="PS00893">
    <property type="entry name" value="NUDIX_BOX"/>
    <property type="match status" value="1"/>
</dbReference>
<dbReference type="Gene3D" id="3.90.79.20">
    <property type="match status" value="1"/>
</dbReference>
<dbReference type="InterPro" id="IPR049734">
    <property type="entry name" value="NudC-like_C"/>
</dbReference>
<evidence type="ECO:0000256" key="9">
    <source>
        <dbReference type="ARBA" id="ARBA00023679"/>
    </source>
</evidence>
<evidence type="ECO:0000313" key="12">
    <source>
        <dbReference type="EMBL" id="PXF63780.1"/>
    </source>
</evidence>
<name>A0A318D3J4_9GAMM</name>
<dbReference type="EC" id="3.6.1.22" evidence="4"/>
<dbReference type="SUPFAM" id="SSF55811">
    <property type="entry name" value="Nudix"/>
    <property type="match status" value="1"/>
</dbReference>
<dbReference type="Proteomes" id="UP000247689">
    <property type="component" value="Unassembled WGS sequence"/>
</dbReference>
<keyword evidence="7" id="KW-0460">Magnesium</keyword>
<dbReference type="EMBL" id="QICH01000001">
    <property type="protein sequence ID" value="PXF63780.1"/>
    <property type="molecule type" value="Genomic_DNA"/>
</dbReference>
<dbReference type="GO" id="GO:0006742">
    <property type="term" value="P:NADP+ catabolic process"/>
    <property type="evidence" value="ECO:0007669"/>
    <property type="project" value="TreeGrafter"/>
</dbReference>
<evidence type="ECO:0000256" key="8">
    <source>
        <dbReference type="ARBA" id="ARBA00023027"/>
    </source>
</evidence>
<dbReference type="PANTHER" id="PTHR42904">
    <property type="entry name" value="NUDIX HYDROLASE, NUDC SUBFAMILY"/>
    <property type="match status" value="1"/>
</dbReference>
<comment type="catalytic activity">
    <reaction evidence="9">
        <text>a 5'-end NAD(+)-phospho-ribonucleoside in mRNA + H2O = a 5'-end phospho-adenosine-phospho-ribonucleoside in mRNA + beta-nicotinamide D-ribonucleotide + 2 H(+)</text>
        <dbReference type="Rhea" id="RHEA:60876"/>
        <dbReference type="Rhea" id="RHEA-COMP:15698"/>
        <dbReference type="Rhea" id="RHEA-COMP:15719"/>
        <dbReference type="ChEBI" id="CHEBI:14649"/>
        <dbReference type="ChEBI" id="CHEBI:15377"/>
        <dbReference type="ChEBI" id="CHEBI:15378"/>
        <dbReference type="ChEBI" id="CHEBI:144029"/>
        <dbReference type="ChEBI" id="CHEBI:144051"/>
    </reaction>
    <physiologicalReaction direction="left-to-right" evidence="9">
        <dbReference type="Rhea" id="RHEA:60877"/>
    </physiologicalReaction>
</comment>
<keyword evidence="6 10" id="KW-0378">Hydrolase</keyword>
<dbReference type="Pfam" id="PF00293">
    <property type="entry name" value="NUDIX"/>
    <property type="match status" value="1"/>
</dbReference>
<dbReference type="CDD" id="cd03429">
    <property type="entry name" value="NUDIX_NADH_pyrophosphatase_Nudt13"/>
    <property type="match status" value="1"/>
</dbReference>
<dbReference type="OrthoDB" id="9791656at2"/>
<dbReference type="InterPro" id="IPR020084">
    <property type="entry name" value="NUDIX_hydrolase_CS"/>
</dbReference>
<reference evidence="12 13" key="1">
    <citation type="submission" date="2018-05" db="EMBL/GenBank/DDBJ databases">
        <title>Kangiella spongicola genome sequence.</title>
        <authorList>
            <person name="Maclea K.S."/>
            <person name="Goen A.E."/>
            <person name="Kelley C."/>
            <person name="Underriner A."/>
            <person name="Silverwood T."/>
            <person name="Trachtenberg A.M."/>
        </authorList>
    </citation>
    <scope>NUCLEOTIDE SEQUENCE [LARGE SCALE GENOMIC DNA]</scope>
    <source>
        <strain evidence="12 13">ATCC BAA-2076</strain>
    </source>
</reference>
<dbReference type="RefSeq" id="WP_110199158.1">
    <property type="nucleotide sequence ID" value="NZ_QICH01000001.1"/>
</dbReference>
<dbReference type="GO" id="GO:0046872">
    <property type="term" value="F:metal ion binding"/>
    <property type="evidence" value="ECO:0007669"/>
    <property type="project" value="UniProtKB-KW"/>
</dbReference>
<evidence type="ECO:0000256" key="1">
    <source>
        <dbReference type="ARBA" id="ARBA00001946"/>
    </source>
</evidence>
<dbReference type="InterPro" id="IPR050241">
    <property type="entry name" value="NAD-cap_RNA_hydrolase_NudC"/>
</dbReference>
<evidence type="ECO:0000256" key="7">
    <source>
        <dbReference type="ARBA" id="ARBA00022842"/>
    </source>
</evidence>
<keyword evidence="13" id="KW-1185">Reference proteome</keyword>
<evidence type="ECO:0000256" key="4">
    <source>
        <dbReference type="ARBA" id="ARBA00012381"/>
    </source>
</evidence>
<dbReference type="PROSITE" id="PS51462">
    <property type="entry name" value="NUDIX"/>
    <property type="match status" value="1"/>
</dbReference>
<evidence type="ECO:0000259" key="11">
    <source>
        <dbReference type="PROSITE" id="PS51462"/>
    </source>
</evidence>
<keyword evidence="8" id="KW-0520">NAD</keyword>
<comment type="similarity">
    <text evidence="3">Belongs to the Nudix hydrolase family. NudC subfamily.</text>
</comment>
<dbReference type="InterPro" id="IPR015376">
    <property type="entry name" value="Znr_NADH_PPase"/>
</dbReference>
<protein>
    <recommendedName>
        <fullName evidence="4">NAD(+) diphosphatase</fullName>
        <ecNumber evidence="4">3.6.1.22</ecNumber>
    </recommendedName>
</protein>
<dbReference type="Gene3D" id="3.90.79.10">
    <property type="entry name" value="Nucleoside Triphosphate Pyrophosphohydrolase"/>
    <property type="match status" value="1"/>
</dbReference>
<evidence type="ECO:0000256" key="5">
    <source>
        <dbReference type="ARBA" id="ARBA00022723"/>
    </source>
</evidence>
<evidence type="ECO:0000256" key="6">
    <source>
        <dbReference type="ARBA" id="ARBA00022801"/>
    </source>
</evidence>
<dbReference type="AlphaFoldDB" id="A0A318D3J4"/>
<accession>A0A318D3J4</accession>
<dbReference type="InterPro" id="IPR000086">
    <property type="entry name" value="NUDIX_hydrolase_dom"/>
</dbReference>
<organism evidence="12 13">
    <name type="scientific">Kangiella spongicola</name>
    <dbReference type="NCBI Taxonomy" id="796379"/>
    <lineage>
        <taxon>Bacteria</taxon>
        <taxon>Pseudomonadati</taxon>
        <taxon>Pseudomonadota</taxon>
        <taxon>Gammaproteobacteria</taxon>
        <taxon>Kangiellales</taxon>
        <taxon>Kangiellaceae</taxon>
        <taxon>Kangiella</taxon>
    </lineage>
</organism>
<dbReference type="Pfam" id="PF09297">
    <property type="entry name" value="Zn_ribbon_NUD"/>
    <property type="match status" value="1"/>
</dbReference>
<evidence type="ECO:0000256" key="3">
    <source>
        <dbReference type="ARBA" id="ARBA00009595"/>
    </source>
</evidence>
<evidence type="ECO:0000313" key="13">
    <source>
        <dbReference type="Proteomes" id="UP000247689"/>
    </source>
</evidence>
<dbReference type="GO" id="GO:0005829">
    <property type="term" value="C:cytosol"/>
    <property type="evidence" value="ECO:0007669"/>
    <property type="project" value="TreeGrafter"/>
</dbReference>
<evidence type="ECO:0000256" key="10">
    <source>
        <dbReference type="RuleBase" id="RU003476"/>
    </source>
</evidence>
<dbReference type="GO" id="GO:0035529">
    <property type="term" value="F:NADH pyrophosphatase activity"/>
    <property type="evidence" value="ECO:0007669"/>
    <property type="project" value="TreeGrafter"/>
</dbReference>
<dbReference type="NCBIfam" id="NF001299">
    <property type="entry name" value="PRK00241.1"/>
    <property type="match status" value="1"/>
</dbReference>
<dbReference type="InterPro" id="IPR015797">
    <property type="entry name" value="NUDIX_hydrolase-like_dom_sf"/>
</dbReference>
<keyword evidence="5" id="KW-0479">Metal-binding</keyword>
<comment type="cofactor">
    <cofactor evidence="1">
        <name>Mg(2+)</name>
        <dbReference type="ChEBI" id="CHEBI:18420"/>
    </cofactor>
</comment>
<comment type="caution">
    <text evidence="12">The sequence shown here is derived from an EMBL/GenBank/DDBJ whole genome shotgun (WGS) entry which is preliminary data.</text>
</comment>
<dbReference type="PRINTS" id="PR00502">
    <property type="entry name" value="NUDIXFAMILY"/>
</dbReference>